<gene>
    <name evidence="1" type="ORF">DY262_19940</name>
</gene>
<dbReference type="EMBL" id="QVLS01000015">
    <property type="protein sequence ID" value="RFP76205.1"/>
    <property type="molecule type" value="Genomic_DNA"/>
</dbReference>
<keyword evidence="2" id="KW-1185">Reference proteome</keyword>
<proteinExistence type="predicted"/>
<organism evidence="1 2">
    <name type="scientific">Hydrogenophaga borbori</name>
    <dbReference type="NCBI Taxonomy" id="2294117"/>
    <lineage>
        <taxon>Bacteria</taxon>
        <taxon>Pseudomonadati</taxon>
        <taxon>Pseudomonadota</taxon>
        <taxon>Betaproteobacteria</taxon>
        <taxon>Burkholderiales</taxon>
        <taxon>Comamonadaceae</taxon>
        <taxon>Hydrogenophaga</taxon>
    </lineage>
</organism>
<name>A0A372EED9_9BURK</name>
<accession>A0A372EED9</accession>
<reference evidence="1 2" key="1">
    <citation type="submission" date="2018-08" db="EMBL/GenBank/DDBJ databases">
        <title>Hydrogenophaga sp. LA-38 isolated from sludge.</title>
        <authorList>
            <person name="Im W.-T."/>
        </authorList>
    </citation>
    <scope>NUCLEOTIDE SEQUENCE [LARGE SCALE GENOMIC DNA]</scope>
    <source>
        <strain evidence="1 2">LA-38</strain>
    </source>
</reference>
<evidence type="ECO:0000313" key="2">
    <source>
        <dbReference type="Proteomes" id="UP000261931"/>
    </source>
</evidence>
<comment type="caution">
    <text evidence="1">The sequence shown here is derived from an EMBL/GenBank/DDBJ whole genome shotgun (WGS) entry which is preliminary data.</text>
</comment>
<dbReference type="AlphaFoldDB" id="A0A372EED9"/>
<dbReference type="Proteomes" id="UP000261931">
    <property type="component" value="Unassembled WGS sequence"/>
</dbReference>
<sequence length="219" mass="24161">MLLTMNAETFGRIRPLMTCVAVSIGAVLTGCAAPTVQYYPDAEQAIEDEVGSAPPPGSAVVEFTTNSVAIAVFQRRVGDKLCEPESEDIAARVRRREMLSASVQRFHGLANFMSLGNLNRIEKLPRTKITHYPAGQAIAFAATTYINDASCGPLFLRFTPEEGKHYSLSTDLQDHICRLSIQELVETEQARPVKHSRWWCSKPFLGIGKPRLIGPDEIN</sequence>
<evidence type="ECO:0000313" key="1">
    <source>
        <dbReference type="EMBL" id="RFP76205.1"/>
    </source>
</evidence>
<protein>
    <submittedName>
        <fullName evidence="1">Uncharacterized protein</fullName>
    </submittedName>
</protein>